<dbReference type="PANTHER" id="PTHR43080:SF2">
    <property type="entry name" value="CBS DOMAIN-CONTAINING PROTEIN"/>
    <property type="match status" value="1"/>
</dbReference>
<accession>A0A178MTS6</accession>
<dbReference type="InterPro" id="IPR000644">
    <property type="entry name" value="CBS_dom"/>
</dbReference>
<dbReference type="InterPro" id="IPR046342">
    <property type="entry name" value="CBS_dom_sf"/>
</dbReference>
<dbReference type="OrthoDB" id="9802114at2"/>
<protein>
    <recommendedName>
        <fullName evidence="3">CBS domain-containing protein</fullName>
    </recommendedName>
</protein>
<evidence type="ECO:0000259" key="3">
    <source>
        <dbReference type="PROSITE" id="PS51371"/>
    </source>
</evidence>
<dbReference type="Proteomes" id="UP000078428">
    <property type="component" value="Unassembled WGS sequence"/>
</dbReference>
<keyword evidence="1 2" id="KW-0129">CBS domain</keyword>
<evidence type="ECO:0000313" key="5">
    <source>
        <dbReference type="Proteomes" id="UP000078428"/>
    </source>
</evidence>
<feature type="domain" description="CBS" evidence="3">
    <location>
        <begin position="75"/>
        <end position="128"/>
    </location>
</feature>
<evidence type="ECO:0000256" key="1">
    <source>
        <dbReference type="ARBA" id="ARBA00023122"/>
    </source>
</evidence>
<reference evidence="4 5" key="1">
    <citation type="submission" date="2016-04" db="EMBL/GenBank/DDBJ databases">
        <title>Draft genome sequence of freshwater magnetotactic bacteria Magnetospirillum marisnigri SP-1 and Magnetospirillum moscoviense BB-1.</title>
        <authorList>
            <person name="Koziaeva V."/>
            <person name="Dziuba M.V."/>
            <person name="Ivanov T.M."/>
            <person name="Kuznetsov B."/>
            <person name="Grouzdev D.S."/>
        </authorList>
    </citation>
    <scope>NUCLEOTIDE SEQUENCE [LARGE SCALE GENOMIC DNA]</scope>
    <source>
        <strain evidence="4 5">SP-1</strain>
    </source>
</reference>
<keyword evidence="5" id="KW-1185">Reference proteome</keyword>
<name>A0A178MTS6_9PROT</name>
<evidence type="ECO:0000256" key="2">
    <source>
        <dbReference type="PROSITE-ProRule" id="PRU00703"/>
    </source>
</evidence>
<comment type="caution">
    <text evidence="4">The sequence shown here is derived from an EMBL/GenBank/DDBJ whole genome shotgun (WGS) entry which is preliminary data.</text>
</comment>
<dbReference type="STRING" id="1285242.A6A04_00505"/>
<feature type="domain" description="CBS" evidence="3">
    <location>
        <begin position="10"/>
        <end position="71"/>
    </location>
</feature>
<sequence>MTRTLRDVVGSRDLISVRPGDSVRQAARVMFENDVGAVVVMEGDTLLGIFTERDALRFFAATRRNPYIVDVDAVMTPVPVTMAADMSADEARAVMLARGFRHLPVVDGERVVGVVSLRGLDFHGSWPE</sequence>
<dbReference type="PANTHER" id="PTHR43080">
    <property type="entry name" value="CBS DOMAIN-CONTAINING PROTEIN CBSX3, MITOCHONDRIAL"/>
    <property type="match status" value="1"/>
</dbReference>
<dbReference type="PROSITE" id="PS51371">
    <property type="entry name" value="CBS"/>
    <property type="match status" value="2"/>
</dbReference>
<dbReference type="RefSeq" id="WP_068491031.1">
    <property type="nucleotide sequence ID" value="NZ_LWQT01000044.1"/>
</dbReference>
<dbReference type="SUPFAM" id="SSF54631">
    <property type="entry name" value="CBS-domain pair"/>
    <property type="match status" value="1"/>
</dbReference>
<organism evidence="4 5">
    <name type="scientific">Paramagnetospirillum marisnigri</name>
    <dbReference type="NCBI Taxonomy" id="1285242"/>
    <lineage>
        <taxon>Bacteria</taxon>
        <taxon>Pseudomonadati</taxon>
        <taxon>Pseudomonadota</taxon>
        <taxon>Alphaproteobacteria</taxon>
        <taxon>Rhodospirillales</taxon>
        <taxon>Magnetospirillaceae</taxon>
        <taxon>Paramagnetospirillum</taxon>
    </lineage>
</organism>
<dbReference type="AlphaFoldDB" id="A0A178MTS6"/>
<dbReference type="Gene3D" id="3.10.580.10">
    <property type="entry name" value="CBS-domain"/>
    <property type="match status" value="1"/>
</dbReference>
<dbReference type="InterPro" id="IPR051257">
    <property type="entry name" value="Diverse_CBS-Domain"/>
</dbReference>
<evidence type="ECO:0000313" key="4">
    <source>
        <dbReference type="EMBL" id="OAN52216.1"/>
    </source>
</evidence>
<dbReference type="SMART" id="SM00116">
    <property type="entry name" value="CBS"/>
    <property type="match status" value="2"/>
</dbReference>
<dbReference type="EMBL" id="LWQT01000044">
    <property type="protein sequence ID" value="OAN52216.1"/>
    <property type="molecule type" value="Genomic_DNA"/>
</dbReference>
<dbReference type="Pfam" id="PF00571">
    <property type="entry name" value="CBS"/>
    <property type="match status" value="2"/>
</dbReference>
<gene>
    <name evidence="4" type="ORF">A6A04_00505</name>
</gene>
<proteinExistence type="predicted"/>